<organism evidence="3 4">
    <name type="scientific">Halobacillus litoralis</name>
    <dbReference type="NCBI Taxonomy" id="45668"/>
    <lineage>
        <taxon>Bacteria</taxon>
        <taxon>Bacillati</taxon>
        <taxon>Bacillota</taxon>
        <taxon>Bacilli</taxon>
        <taxon>Bacillales</taxon>
        <taxon>Bacillaceae</taxon>
        <taxon>Halobacillus</taxon>
    </lineage>
</organism>
<gene>
    <name evidence="3" type="ORF">GLW00_07645</name>
</gene>
<dbReference type="AlphaFoldDB" id="A0A845FA62"/>
<evidence type="ECO:0000259" key="1">
    <source>
        <dbReference type="Pfam" id="PF08874"/>
    </source>
</evidence>
<dbReference type="EMBL" id="WMFA01000002">
    <property type="protein sequence ID" value="MYL70718.1"/>
    <property type="molecule type" value="Genomic_DNA"/>
</dbReference>
<reference evidence="3 4" key="1">
    <citation type="submission" date="2019-11" db="EMBL/GenBank/DDBJ databases">
        <title>Genome sequences of 17 halophilic strains isolated from different environments.</title>
        <authorList>
            <person name="Furrow R.E."/>
        </authorList>
    </citation>
    <scope>NUCLEOTIDE SEQUENCE [LARGE SCALE GENOMIC DNA]</scope>
    <source>
        <strain evidence="3 4">SL-4</strain>
    </source>
</reference>
<protein>
    <submittedName>
        <fullName evidence="3">DUF1835 domain-containing protein</fullName>
    </submittedName>
</protein>
<feature type="domain" description="DUF1835" evidence="1">
    <location>
        <begin position="75"/>
        <end position="194"/>
    </location>
</feature>
<comment type="caution">
    <text evidence="3">The sequence shown here is derived from an EMBL/GenBank/DDBJ whole genome shotgun (WGS) entry which is preliminary data.</text>
</comment>
<dbReference type="InterPro" id="IPR022123">
    <property type="entry name" value="DUF3658"/>
</dbReference>
<dbReference type="Pfam" id="PF08874">
    <property type="entry name" value="DUF1835"/>
    <property type="match status" value="1"/>
</dbReference>
<name>A0A845FA62_9BACI</name>
<sequence length="338" mass="38991">MMNASIKRKLEALKEDELRAILLHQWSLFSYVEEGKISESEWLSQVKEMKNRTEQVCDERLHPFQTEEGKTIERVHIVFSESAKGSLQIALRQRETKEEVLALSPMFSIGPIQHLDKEEGIKKRKEWLFSHLIMDDEECIHMEEDLLRIMDELTSIPANVPVTIWVGANAHEQTGLCFVMHLLKSKTNPIDLVQVTDALDFPLHTGELSPDRFVSLLPSRNPVSKESMEAYQEEWRTLSNENTNLRIFENGIHSTSENHFDGVLIQSLEKLQRESEDGDYIKAARLIGEVLGHLSQVVGDSFFEYRVRELVLHGEFQMRGVPRGMRYYDVKGKTQSVV</sequence>
<evidence type="ECO:0000313" key="4">
    <source>
        <dbReference type="Proteomes" id="UP000450457"/>
    </source>
</evidence>
<dbReference type="InterPro" id="IPR014973">
    <property type="entry name" value="DUF1835"/>
</dbReference>
<feature type="domain" description="DUF3658" evidence="2">
    <location>
        <begin position="218"/>
        <end position="328"/>
    </location>
</feature>
<proteinExistence type="predicted"/>
<dbReference type="Pfam" id="PF12395">
    <property type="entry name" value="DUF3658"/>
    <property type="match status" value="1"/>
</dbReference>
<dbReference type="Proteomes" id="UP000450457">
    <property type="component" value="Unassembled WGS sequence"/>
</dbReference>
<accession>A0A845FA62</accession>
<evidence type="ECO:0000259" key="2">
    <source>
        <dbReference type="Pfam" id="PF12395"/>
    </source>
</evidence>
<evidence type="ECO:0000313" key="3">
    <source>
        <dbReference type="EMBL" id="MYL70718.1"/>
    </source>
</evidence>